<keyword evidence="2" id="KW-1185">Reference proteome</keyword>
<evidence type="ECO:0008006" key="3">
    <source>
        <dbReference type="Google" id="ProtNLM"/>
    </source>
</evidence>
<evidence type="ECO:0000313" key="1">
    <source>
        <dbReference type="EMBL" id="NYG33710.1"/>
    </source>
</evidence>
<sequence>MNAVCLLDTSVLVEILDVPGKSQHCAVTRSALATRIEEGQTLFLPMTTVLETGNHIGQVGDGTLRRRCAQRFVAQVGQALEGKSPFKPISFLRTDDLRQWLAEFPDHAGRGSGLGDLSIIHDWKRLCAQNAARRVYIWSRDQHLQAYDRAAVI</sequence>
<proteinExistence type="predicted"/>
<evidence type="ECO:0000313" key="2">
    <source>
        <dbReference type="Proteomes" id="UP000518288"/>
    </source>
</evidence>
<comment type="caution">
    <text evidence="1">The sequence shown here is derived from an EMBL/GenBank/DDBJ whole genome shotgun (WGS) entry which is preliminary data.</text>
</comment>
<dbReference type="RefSeq" id="WP_179634445.1">
    <property type="nucleotide sequence ID" value="NZ_JACCFH010000001.1"/>
</dbReference>
<gene>
    <name evidence="1" type="ORF">BDD16_002696</name>
</gene>
<dbReference type="AlphaFoldDB" id="A0A7Y9R1X8"/>
<dbReference type="EMBL" id="JACCFH010000001">
    <property type="protein sequence ID" value="NYG33710.1"/>
    <property type="molecule type" value="Genomic_DNA"/>
</dbReference>
<name>A0A7Y9R1X8_9BURK</name>
<organism evidence="1 2">
    <name type="scientific">Sphaerotilus montanus</name>
    <dbReference type="NCBI Taxonomy" id="522889"/>
    <lineage>
        <taxon>Bacteria</taxon>
        <taxon>Pseudomonadati</taxon>
        <taxon>Pseudomonadota</taxon>
        <taxon>Betaproteobacteria</taxon>
        <taxon>Burkholderiales</taxon>
        <taxon>Sphaerotilaceae</taxon>
        <taxon>Sphaerotilus</taxon>
    </lineage>
</organism>
<protein>
    <recommendedName>
        <fullName evidence="3">PIN domain-containing protein</fullName>
    </recommendedName>
</protein>
<dbReference type="InterPro" id="IPR029060">
    <property type="entry name" value="PIN-like_dom_sf"/>
</dbReference>
<reference evidence="1 2" key="1">
    <citation type="submission" date="2020-07" db="EMBL/GenBank/DDBJ databases">
        <title>Genomic Encyclopedia of Archaeal and Bacterial Type Strains, Phase II (KMG-II): from individual species to whole genera.</title>
        <authorList>
            <person name="Goeker M."/>
        </authorList>
    </citation>
    <scope>NUCLEOTIDE SEQUENCE [LARGE SCALE GENOMIC DNA]</scope>
    <source>
        <strain evidence="1 2">DSM 21226</strain>
    </source>
</reference>
<dbReference type="Proteomes" id="UP000518288">
    <property type="component" value="Unassembled WGS sequence"/>
</dbReference>
<dbReference type="SUPFAM" id="SSF88723">
    <property type="entry name" value="PIN domain-like"/>
    <property type="match status" value="1"/>
</dbReference>
<accession>A0A7Y9R1X8</accession>